<dbReference type="GO" id="GO:0004363">
    <property type="term" value="F:glutathione synthase activity"/>
    <property type="evidence" value="ECO:0007669"/>
    <property type="project" value="InterPro"/>
</dbReference>
<feature type="domain" description="Prokaryotic glutathione synthetase ATP-binding" evidence="1">
    <location>
        <begin position="108"/>
        <end position="263"/>
    </location>
</feature>
<dbReference type="PANTHER" id="PTHR39217">
    <property type="match status" value="1"/>
</dbReference>
<organism evidence="2">
    <name type="scientific">freshwater metagenome</name>
    <dbReference type="NCBI Taxonomy" id="449393"/>
    <lineage>
        <taxon>unclassified sequences</taxon>
        <taxon>metagenomes</taxon>
        <taxon>ecological metagenomes</taxon>
    </lineage>
</organism>
<dbReference type="GO" id="GO:0005524">
    <property type="term" value="F:ATP binding"/>
    <property type="evidence" value="ECO:0007669"/>
    <property type="project" value="InterPro"/>
</dbReference>
<dbReference type="AlphaFoldDB" id="A0A6J6ESB7"/>
<evidence type="ECO:0000259" key="1">
    <source>
        <dbReference type="Pfam" id="PF02955"/>
    </source>
</evidence>
<sequence length="285" mass="31450">MTKIGYVTYADNPVDPDPDLDIPVFTDALRRSGYEVDIVDWQLPFSSDSYDALLIRSTWNYAQNLEAFGSWLHEVSAQTKIINPASVIFHNLDKRYLFELVDLGIATIPTALIENVDQIYNIDVSTSKTVFKPVIGAGARGAFTATGTNEAAVKVQAHFNQSDLPLLMQPYLTEVDSKGEIAVVCCNGEALHAIVKKPALTEGGHGDFARNVELSSDLLQFVGRINNYQIGDTKVKDLYYSRIDVVPTSDGFKLMELELFEPTLFLNTNPKSAEIFAAGIKAHLV</sequence>
<dbReference type="PANTHER" id="PTHR39217:SF1">
    <property type="entry name" value="GLUTATHIONE SYNTHETASE"/>
    <property type="match status" value="1"/>
</dbReference>
<dbReference type="InterPro" id="IPR053191">
    <property type="entry name" value="DcsG_Biosynth_Enzyme"/>
</dbReference>
<dbReference type="InterPro" id="IPR004218">
    <property type="entry name" value="GSHS_ATP-bd"/>
</dbReference>
<proteinExistence type="predicted"/>
<dbReference type="EMBL" id="CAEZTT010000089">
    <property type="protein sequence ID" value="CAB4579402.1"/>
    <property type="molecule type" value="Genomic_DNA"/>
</dbReference>
<protein>
    <submittedName>
        <fullName evidence="2">Unannotated protein</fullName>
    </submittedName>
</protein>
<evidence type="ECO:0000313" key="2">
    <source>
        <dbReference type="EMBL" id="CAB4579402.1"/>
    </source>
</evidence>
<gene>
    <name evidence="2" type="ORF">UFOPK1726_00798</name>
</gene>
<name>A0A6J6ESB7_9ZZZZ</name>
<dbReference type="Pfam" id="PF02955">
    <property type="entry name" value="GSH-S_ATP"/>
    <property type="match status" value="1"/>
</dbReference>
<dbReference type="SUPFAM" id="SSF56059">
    <property type="entry name" value="Glutathione synthetase ATP-binding domain-like"/>
    <property type="match status" value="1"/>
</dbReference>
<reference evidence="2" key="1">
    <citation type="submission" date="2020-05" db="EMBL/GenBank/DDBJ databases">
        <authorList>
            <person name="Chiriac C."/>
            <person name="Salcher M."/>
            <person name="Ghai R."/>
            <person name="Kavagutti S V."/>
        </authorList>
    </citation>
    <scope>NUCLEOTIDE SEQUENCE</scope>
</reference>
<accession>A0A6J6ESB7</accession>